<gene>
    <name evidence="4" type="ORF">E3J95_07030</name>
</gene>
<comment type="caution">
    <text evidence="4">The sequence shown here is derived from an EMBL/GenBank/DDBJ whole genome shotgun (WGS) entry which is preliminary data.</text>
</comment>
<accession>A0A523QFP2</accession>
<protein>
    <recommendedName>
        <fullName evidence="3">Carbohydrate kinase PfkB domain-containing protein</fullName>
    </recommendedName>
</protein>
<name>A0A523QFP2_UNCAE</name>
<evidence type="ECO:0000256" key="1">
    <source>
        <dbReference type="ARBA" id="ARBA00022679"/>
    </source>
</evidence>
<sequence length="314" mass="34530">MLDLIVVGNLSYDAISTPNGRRKAAFGGSVAYASLCASYLGERVGVVAKAGKDYHLKDLDRLVDQDIDIEGVKIVSLGLTTRFENVYDENESRKQRLLGRGDPIFPEDVPDGYLNVDKVCFLPIFQELPCQTVEKLTKNGKCVCLDPQGYIRTTGKAGEIVLTDWKEKEKILRKVDILSTSAPELNAVAATGDALSAAEKLSSLGPEIVFITREGGSKSSLLYFDERLEEVPIIPPQVFVDPGGVGDASAVAFLVEYEKTHDPWWSAFFASAASSFVMEAYGADSFGNRDQILARIKIFVSHNREYRDLCRGFL</sequence>
<dbReference type="GO" id="GO:0005829">
    <property type="term" value="C:cytosol"/>
    <property type="evidence" value="ECO:0007669"/>
    <property type="project" value="TreeGrafter"/>
</dbReference>
<feature type="domain" description="Carbohydrate kinase PfkB" evidence="3">
    <location>
        <begin position="161"/>
        <end position="285"/>
    </location>
</feature>
<keyword evidence="1" id="KW-0808">Transferase</keyword>
<dbReference type="Gene3D" id="3.40.1190.20">
    <property type="match status" value="1"/>
</dbReference>
<dbReference type="Proteomes" id="UP000320781">
    <property type="component" value="Unassembled WGS sequence"/>
</dbReference>
<dbReference type="EMBL" id="SOKU01000342">
    <property type="protein sequence ID" value="TES84242.1"/>
    <property type="molecule type" value="Genomic_DNA"/>
</dbReference>
<dbReference type="GO" id="GO:0016301">
    <property type="term" value="F:kinase activity"/>
    <property type="evidence" value="ECO:0007669"/>
    <property type="project" value="UniProtKB-KW"/>
</dbReference>
<dbReference type="InterPro" id="IPR011611">
    <property type="entry name" value="PfkB_dom"/>
</dbReference>
<organism evidence="4 5">
    <name type="scientific">Aerophobetes bacterium</name>
    <dbReference type="NCBI Taxonomy" id="2030807"/>
    <lineage>
        <taxon>Bacteria</taxon>
        <taxon>Candidatus Aerophobota</taxon>
    </lineage>
</organism>
<dbReference type="PANTHER" id="PTHR10584">
    <property type="entry name" value="SUGAR KINASE"/>
    <property type="match status" value="1"/>
</dbReference>
<dbReference type="AlphaFoldDB" id="A0A523QFP2"/>
<evidence type="ECO:0000256" key="2">
    <source>
        <dbReference type="ARBA" id="ARBA00022777"/>
    </source>
</evidence>
<dbReference type="SUPFAM" id="SSF53613">
    <property type="entry name" value="Ribokinase-like"/>
    <property type="match status" value="1"/>
</dbReference>
<proteinExistence type="predicted"/>
<evidence type="ECO:0000313" key="5">
    <source>
        <dbReference type="Proteomes" id="UP000320781"/>
    </source>
</evidence>
<evidence type="ECO:0000313" key="4">
    <source>
        <dbReference type="EMBL" id="TES84242.1"/>
    </source>
</evidence>
<keyword evidence="2" id="KW-0418">Kinase</keyword>
<reference evidence="4 5" key="1">
    <citation type="submission" date="2019-03" db="EMBL/GenBank/DDBJ databases">
        <title>Metabolic potential of uncultured bacteria and archaea associated with petroleum seepage in deep-sea sediments.</title>
        <authorList>
            <person name="Dong X."/>
            <person name="Hubert C."/>
        </authorList>
    </citation>
    <scope>NUCLEOTIDE SEQUENCE [LARGE SCALE GENOMIC DNA]</scope>
    <source>
        <strain evidence="4">E44_bin92</strain>
    </source>
</reference>
<dbReference type="PANTHER" id="PTHR10584:SF166">
    <property type="entry name" value="RIBOKINASE"/>
    <property type="match status" value="1"/>
</dbReference>
<dbReference type="InterPro" id="IPR029056">
    <property type="entry name" value="Ribokinase-like"/>
</dbReference>
<dbReference type="Pfam" id="PF00294">
    <property type="entry name" value="PfkB"/>
    <property type="match status" value="1"/>
</dbReference>
<evidence type="ECO:0000259" key="3">
    <source>
        <dbReference type="Pfam" id="PF00294"/>
    </source>
</evidence>